<evidence type="ECO:0000313" key="3">
    <source>
        <dbReference type="Proteomes" id="UP000066529"/>
    </source>
</evidence>
<dbReference type="STRING" id="523844.MSTHT_0932"/>
<dbReference type="HOGENOM" id="CLU_066599_0_0_2"/>
<gene>
    <name evidence="2" type="ORF">MSTHT_0932</name>
</gene>
<organism evidence="2 3">
    <name type="scientific">Methanosarcina thermophila (strain ATCC 43570 / DSM 1825 / OCM 12 / VKM B-1830 / TM-1)</name>
    <dbReference type="NCBI Taxonomy" id="523844"/>
    <lineage>
        <taxon>Archaea</taxon>
        <taxon>Methanobacteriati</taxon>
        <taxon>Methanobacteriota</taxon>
        <taxon>Stenosarchaea group</taxon>
        <taxon>Methanomicrobia</taxon>
        <taxon>Methanosarcinales</taxon>
        <taxon>Methanosarcinaceae</taxon>
        <taxon>Methanosarcina</taxon>
    </lineage>
</organism>
<name>A0A0E3NCS0_METTT</name>
<dbReference type="RefSeq" id="WP_048166823.1">
    <property type="nucleotide sequence ID" value="NZ_CP009501.1"/>
</dbReference>
<accession>A0A0E3NCS0</accession>
<dbReference type="KEGG" id="mthr:MSTHT_0932"/>
<dbReference type="GeneID" id="41603751"/>
<evidence type="ECO:0000259" key="1">
    <source>
        <dbReference type="Pfam" id="PF04015"/>
    </source>
</evidence>
<protein>
    <submittedName>
        <fullName evidence="2">Iron-sulfur cluster-binding protein</fullName>
    </submittedName>
</protein>
<reference evidence="2 3" key="1">
    <citation type="submission" date="2014-07" db="EMBL/GenBank/DDBJ databases">
        <title>Methanogenic archaea and the global carbon cycle.</title>
        <authorList>
            <person name="Henriksen J.R."/>
            <person name="Luke J."/>
            <person name="Reinhart S."/>
            <person name="Benedict M.N."/>
            <person name="Youngblut N.D."/>
            <person name="Metcalf M.E."/>
            <person name="Whitaker R.J."/>
            <person name="Metcalf W.W."/>
        </authorList>
    </citation>
    <scope>NUCLEOTIDE SEQUENCE [LARGE SCALE GENOMIC DNA]</scope>
    <source>
        <strain evidence="3">ATCC 43570 / DSM 1825 / OCM 12 / VKM B-1830 / TM-1</strain>
    </source>
</reference>
<dbReference type="Pfam" id="PF04015">
    <property type="entry name" value="DUF362"/>
    <property type="match status" value="1"/>
</dbReference>
<dbReference type="Proteomes" id="UP000066529">
    <property type="component" value="Chromosome"/>
</dbReference>
<evidence type="ECO:0000313" key="2">
    <source>
        <dbReference type="EMBL" id="AKB12690.1"/>
    </source>
</evidence>
<dbReference type="EMBL" id="CP009501">
    <property type="protein sequence ID" value="AKB12690.1"/>
    <property type="molecule type" value="Genomic_DNA"/>
</dbReference>
<feature type="domain" description="DUF362" evidence="1">
    <location>
        <begin position="34"/>
        <end position="235"/>
    </location>
</feature>
<sequence length="292" mass="31910">MVVVGLSRNKDTLESVREAVELAGGLGIEEGSTVLIRPNANTADLPPGSTNPEVLKGAIREAKKCNPGKIIVAEKSMTTLDTEMVLRKLGLWQAAEAEGVDEILTFDHMKRSHVKPEGAFSWPEGFYVPEFLASVDYVIALPVIKTHWTATFTMGLKSQISITADRDRRQLPHGQHKYVLFGNMIAESNLVYKPDFYISDATKCFVTGGPDMGTLKEPGIVMACSDVIANDVVGLALLKTLGTVPKIQEHSVWAQPQIRRAVELGLGIRSREEITIKSSGIEEIEEILANLT</sequence>
<dbReference type="AlphaFoldDB" id="A0A0E3NCS0"/>
<proteinExistence type="predicted"/>
<dbReference type="PATRIC" id="fig|523844.20.peg.1202"/>
<dbReference type="InterPro" id="IPR007160">
    <property type="entry name" value="DUF362"/>
</dbReference>
<dbReference type="OrthoDB" id="130480at2157"/>